<keyword evidence="5" id="KW-0067">ATP-binding</keyword>
<keyword evidence="5" id="KW-0547">Nucleotide-binding</keyword>
<dbReference type="PANTHER" id="PTHR35526:SF3">
    <property type="entry name" value="ANTI-SIGMA-F FACTOR RSBW"/>
    <property type="match status" value="1"/>
</dbReference>
<dbReference type="AlphaFoldDB" id="A0A6B3QVK1"/>
<evidence type="ECO:0000313" key="5">
    <source>
        <dbReference type="EMBL" id="NEV92059.1"/>
    </source>
</evidence>
<feature type="region of interest" description="Disordered" evidence="2">
    <location>
        <begin position="1"/>
        <end position="20"/>
    </location>
</feature>
<evidence type="ECO:0000313" key="4">
    <source>
        <dbReference type="EMBL" id="MFI0574731.1"/>
    </source>
</evidence>
<keyword evidence="1" id="KW-0418">Kinase</keyword>
<dbReference type="Pfam" id="PF13581">
    <property type="entry name" value="HATPase_c_2"/>
    <property type="match status" value="1"/>
</dbReference>
<dbReference type="CDD" id="cd16936">
    <property type="entry name" value="HATPase_RsbW-like"/>
    <property type="match status" value="1"/>
</dbReference>
<reference evidence="5" key="1">
    <citation type="journal article" date="2020" name="Microorganisms">
        <title>Isolation, Genomic and Metabolomic Characterization of Streptomyces tendae VITAKN with Quorum Sensing Inhibitory Activity from Southern India.</title>
        <authorList>
            <person name="Ishaque N.M."/>
            <person name="Burgsdorf I."/>
            <person name="Limlingan Malit J.J."/>
            <person name="Saha S."/>
            <person name="Teta R."/>
            <person name="Ewe D."/>
            <person name="Kannabiran K."/>
            <person name="Hrouzek P."/>
            <person name="Steindler L."/>
            <person name="Costantino V."/>
            <person name="Saurav K."/>
        </authorList>
    </citation>
    <scope>NUCLEOTIDE SEQUENCE</scope>
    <source>
        <strain evidence="5">VITAKN</strain>
    </source>
</reference>
<dbReference type="PANTHER" id="PTHR35526">
    <property type="entry name" value="ANTI-SIGMA-F FACTOR RSBW-RELATED"/>
    <property type="match status" value="1"/>
</dbReference>
<dbReference type="RefSeq" id="WP_164460995.1">
    <property type="nucleotide sequence ID" value="NZ_JAAIFS010000011.1"/>
</dbReference>
<dbReference type="Proteomes" id="UP001610810">
    <property type="component" value="Unassembled WGS sequence"/>
</dbReference>
<dbReference type="GO" id="GO:0005524">
    <property type="term" value="F:ATP binding"/>
    <property type="evidence" value="ECO:0007669"/>
    <property type="project" value="UniProtKB-KW"/>
</dbReference>
<evidence type="ECO:0000313" key="6">
    <source>
        <dbReference type="Proteomes" id="UP001610810"/>
    </source>
</evidence>
<gene>
    <name evidence="4" type="ORF">ACH3YB_24205</name>
    <name evidence="5" type="ORF">GUR47_36115</name>
</gene>
<dbReference type="EMBL" id="JAAIFS010000011">
    <property type="protein sequence ID" value="NEV92059.1"/>
    <property type="molecule type" value="Genomic_DNA"/>
</dbReference>
<dbReference type="EMBL" id="JBIQWK010000007">
    <property type="protein sequence ID" value="MFI0574731.1"/>
    <property type="molecule type" value="Genomic_DNA"/>
</dbReference>
<organism evidence="5">
    <name type="scientific">Streptomyces tendae</name>
    <dbReference type="NCBI Taxonomy" id="1932"/>
    <lineage>
        <taxon>Bacteria</taxon>
        <taxon>Bacillati</taxon>
        <taxon>Actinomycetota</taxon>
        <taxon>Actinomycetes</taxon>
        <taxon>Kitasatosporales</taxon>
        <taxon>Streptomycetaceae</taxon>
        <taxon>Streptomyces</taxon>
    </lineage>
</organism>
<comment type="caution">
    <text evidence="5">The sequence shown here is derived from an EMBL/GenBank/DDBJ whole genome shotgun (WGS) entry which is preliminary data.</text>
</comment>
<evidence type="ECO:0000259" key="3">
    <source>
        <dbReference type="Pfam" id="PF13581"/>
    </source>
</evidence>
<dbReference type="Gene3D" id="3.30.565.10">
    <property type="entry name" value="Histidine kinase-like ATPase, C-terminal domain"/>
    <property type="match status" value="1"/>
</dbReference>
<keyword evidence="6" id="KW-1185">Reference proteome</keyword>
<name>A0A6B3QVK1_STRTE</name>
<feature type="domain" description="Histidine kinase/HSP90-like ATPase" evidence="3">
    <location>
        <begin position="37"/>
        <end position="147"/>
    </location>
</feature>
<dbReference type="GO" id="GO:0004674">
    <property type="term" value="F:protein serine/threonine kinase activity"/>
    <property type="evidence" value="ECO:0007669"/>
    <property type="project" value="UniProtKB-KW"/>
</dbReference>
<evidence type="ECO:0000256" key="2">
    <source>
        <dbReference type="SAM" id="MobiDB-lite"/>
    </source>
</evidence>
<keyword evidence="1" id="KW-0723">Serine/threonine-protein kinase</keyword>
<dbReference type="InterPro" id="IPR036890">
    <property type="entry name" value="HATPase_C_sf"/>
</dbReference>
<reference evidence="4 6" key="2">
    <citation type="submission" date="2024-10" db="EMBL/GenBank/DDBJ databases">
        <authorList>
            <person name="Wannawong T."/>
            <person name="Kuncharoen N."/>
            <person name="Mhuantong W."/>
        </authorList>
    </citation>
    <scope>NUCLEOTIDE SEQUENCE [LARGE SCALE GENOMIC DNA]</scope>
    <source>
        <strain evidence="4 6">CALK1-4</strain>
    </source>
</reference>
<protein>
    <submittedName>
        <fullName evidence="5">ATP-binding protein</fullName>
    </submittedName>
</protein>
<dbReference type="InterPro" id="IPR003594">
    <property type="entry name" value="HATPase_dom"/>
</dbReference>
<evidence type="ECO:0000256" key="1">
    <source>
        <dbReference type="ARBA" id="ARBA00022527"/>
    </source>
</evidence>
<accession>A0A6B3QVK1</accession>
<keyword evidence="1" id="KW-0808">Transferase</keyword>
<dbReference type="InterPro" id="IPR050267">
    <property type="entry name" value="Anti-sigma-factor_SerPK"/>
</dbReference>
<dbReference type="SUPFAM" id="SSF55874">
    <property type="entry name" value="ATPase domain of HSP90 chaperone/DNA topoisomerase II/histidine kinase"/>
    <property type="match status" value="1"/>
</dbReference>
<proteinExistence type="predicted"/>
<sequence length="152" mass="16222">MRDRDTTQPVVEQRGTDPCRRCPPCRPADARRAVERAVTEGRGARGRAPCDPGALSDAVLVASELTTNAILHGGGITDFRVDVVDPGARPGVRLSVCDRSHDLPVAVPATDDRGRRRLGGRGWPIVCRLAREVRVADLPSGGKCITVVVPLS</sequence>